<keyword evidence="2" id="KW-1185">Reference proteome</keyword>
<name>A0ACB9K9I3_9ASTR</name>
<protein>
    <submittedName>
        <fullName evidence="1">Uncharacterized protein</fullName>
    </submittedName>
</protein>
<reference evidence="1 2" key="2">
    <citation type="journal article" date="2022" name="Mol. Ecol. Resour.">
        <title>The genomes of chicory, endive, great burdock and yacon provide insights into Asteraceae paleo-polyploidization history and plant inulin production.</title>
        <authorList>
            <person name="Fan W."/>
            <person name="Wang S."/>
            <person name="Wang H."/>
            <person name="Wang A."/>
            <person name="Jiang F."/>
            <person name="Liu H."/>
            <person name="Zhao H."/>
            <person name="Xu D."/>
            <person name="Zhang Y."/>
        </authorList>
    </citation>
    <scope>NUCLEOTIDE SEQUENCE [LARGE SCALE GENOMIC DNA]</scope>
    <source>
        <strain evidence="2">cv. Yunnan</strain>
        <tissue evidence="1">Leaves</tissue>
    </source>
</reference>
<comment type="caution">
    <text evidence="1">The sequence shown here is derived from an EMBL/GenBank/DDBJ whole genome shotgun (WGS) entry which is preliminary data.</text>
</comment>
<dbReference type="Proteomes" id="UP001056120">
    <property type="component" value="Linkage Group LG01"/>
</dbReference>
<evidence type="ECO:0000313" key="2">
    <source>
        <dbReference type="Proteomes" id="UP001056120"/>
    </source>
</evidence>
<accession>A0ACB9K9I3</accession>
<evidence type="ECO:0000313" key="1">
    <source>
        <dbReference type="EMBL" id="KAI3828879.1"/>
    </source>
</evidence>
<gene>
    <name evidence="1" type="ORF">L1987_02990</name>
</gene>
<proteinExistence type="predicted"/>
<sequence length="72" mass="8370">MTINQALSKGKKLRKKDLKSVLPRLALRTTLKPLLKMERGLLRLLTSSWRACFLKMVTNLIRLFCFLPEVDL</sequence>
<reference evidence="2" key="1">
    <citation type="journal article" date="2022" name="Mol. Ecol. Resour.">
        <title>The genomes of chicory, endive, great burdock and yacon provide insights into Asteraceae palaeo-polyploidization history and plant inulin production.</title>
        <authorList>
            <person name="Fan W."/>
            <person name="Wang S."/>
            <person name="Wang H."/>
            <person name="Wang A."/>
            <person name="Jiang F."/>
            <person name="Liu H."/>
            <person name="Zhao H."/>
            <person name="Xu D."/>
            <person name="Zhang Y."/>
        </authorList>
    </citation>
    <scope>NUCLEOTIDE SEQUENCE [LARGE SCALE GENOMIC DNA]</scope>
    <source>
        <strain evidence="2">cv. Yunnan</strain>
    </source>
</reference>
<organism evidence="1 2">
    <name type="scientific">Smallanthus sonchifolius</name>
    <dbReference type="NCBI Taxonomy" id="185202"/>
    <lineage>
        <taxon>Eukaryota</taxon>
        <taxon>Viridiplantae</taxon>
        <taxon>Streptophyta</taxon>
        <taxon>Embryophyta</taxon>
        <taxon>Tracheophyta</taxon>
        <taxon>Spermatophyta</taxon>
        <taxon>Magnoliopsida</taxon>
        <taxon>eudicotyledons</taxon>
        <taxon>Gunneridae</taxon>
        <taxon>Pentapetalae</taxon>
        <taxon>asterids</taxon>
        <taxon>campanulids</taxon>
        <taxon>Asterales</taxon>
        <taxon>Asteraceae</taxon>
        <taxon>Asteroideae</taxon>
        <taxon>Heliantheae alliance</taxon>
        <taxon>Millerieae</taxon>
        <taxon>Smallanthus</taxon>
    </lineage>
</organism>
<dbReference type="EMBL" id="CM042018">
    <property type="protein sequence ID" value="KAI3828879.1"/>
    <property type="molecule type" value="Genomic_DNA"/>
</dbReference>